<accession>A0A4Y7WL28</accession>
<evidence type="ECO:0000256" key="3">
    <source>
        <dbReference type="ARBA" id="ARBA00038502"/>
    </source>
</evidence>
<dbReference type="AlphaFoldDB" id="A0A4Y7WL28"/>
<comment type="similarity">
    <text evidence="3">Belongs to the acetyltransferase family. RimJ subfamily.</text>
</comment>
<gene>
    <name evidence="5" type="ORF">E2L03_06925</name>
</gene>
<evidence type="ECO:0000256" key="2">
    <source>
        <dbReference type="ARBA" id="ARBA00023315"/>
    </source>
</evidence>
<dbReference type="Gene3D" id="3.40.630.30">
    <property type="match status" value="1"/>
</dbReference>
<keyword evidence="1 5" id="KW-0808">Transferase</keyword>
<dbReference type="RefSeq" id="WP_134258802.1">
    <property type="nucleotide sequence ID" value="NZ_LDIM01000006.1"/>
</dbReference>
<keyword evidence="2" id="KW-0012">Acyltransferase</keyword>
<proteinExistence type="inferred from homology"/>
<evidence type="ECO:0000313" key="6">
    <source>
        <dbReference type="Proteomes" id="UP000298210"/>
    </source>
</evidence>
<evidence type="ECO:0000259" key="4">
    <source>
        <dbReference type="PROSITE" id="PS51186"/>
    </source>
</evidence>
<dbReference type="Pfam" id="PF13302">
    <property type="entry name" value="Acetyltransf_3"/>
    <property type="match status" value="1"/>
</dbReference>
<dbReference type="PROSITE" id="PS51186">
    <property type="entry name" value="GNAT"/>
    <property type="match status" value="1"/>
</dbReference>
<reference evidence="5 6" key="1">
    <citation type="submission" date="2019-03" db="EMBL/GenBank/DDBJ databases">
        <authorList>
            <person name="Liu G."/>
        </authorList>
    </citation>
    <scope>NUCLEOTIDE SEQUENCE [LARGE SCALE GENOMIC DNA]</scope>
    <source>
        <strain evidence="5 6">DSM 19099</strain>
    </source>
</reference>
<sequence length="180" mass="20845">MSVIELTTNRLKLRLFQEEEAEHVAALCNNYAIYRSTLTMPYPYTVDDALLWMKNHQENIEQDKRYELAVTCRKSGMLYGAIMLNPNYQHKHGEIAYWIGEPYWGKGYGTEALRAMIDFAFTEKALHRVYARYFKSNPASGRVMEKAGMTKEGVLKDHVYKEGAFEDLVYYGMVNPTCTV</sequence>
<dbReference type="EMBL" id="SNUX01000002">
    <property type="protein sequence ID" value="TES49200.1"/>
    <property type="molecule type" value="Genomic_DNA"/>
</dbReference>
<dbReference type="Proteomes" id="UP000298210">
    <property type="component" value="Unassembled WGS sequence"/>
</dbReference>
<evidence type="ECO:0000313" key="5">
    <source>
        <dbReference type="EMBL" id="TES49200.1"/>
    </source>
</evidence>
<comment type="caution">
    <text evidence="5">The sequence shown here is derived from an EMBL/GenBank/DDBJ whole genome shotgun (WGS) entry which is preliminary data.</text>
</comment>
<dbReference type="SUPFAM" id="SSF55729">
    <property type="entry name" value="Acyl-CoA N-acyltransferases (Nat)"/>
    <property type="match status" value="1"/>
</dbReference>
<dbReference type="PANTHER" id="PTHR43792:SF8">
    <property type="entry name" value="[RIBOSOMAL PROTEIN US5]-ALANINE N-ACETYLTRANSFERASE"/>
    <property type="match status" value="1"/>
</dbReference>
<dbReference type="InterPro" id="IPR000182">
    <property type="entry name" value="GNAT_dom"/>
</dbReference>
<dbReference type="InterPro" id="IPR051531">
    <property type="entry name" value="N-acetyltransferase"/>
</dbReference>
<protein>
    <submittedName>
        <fullName evidence="5">N-acetyltransferase</fullName>
    </submittedName>
</protein>
<feature type="domain" description="N-acetyltransferase" evidence="4">
    <location>
        <begin position="11"/>
        <end position="172"/>
    </location>
</feature>
<dbReference type="GO" id="GO:0016747">
    <property type="term" value="F:acyltransferase activity, transferring groups other than amino-acyl groups"/>
    <property type="evidence" value="ECO:0007669"/>
    <property type="project" value="InterPro"/>
</dbReference>
<evidence type="ECO:0000256" key="1">
    <source>
        <dbReference type="ARBA" id="ARBA00022679"/>
    </source>
</evidence>
<dbReference type="PANTHER" id="PTHR43792">
    <property type="entry name" value="GNAT FAMILY, PUTATIVE (AFU_ORTHOLOGUE AFUA_3G00765)-RELATED-RELATED"/>
    <property type="match status" value="1"/>
</dbReference>
<name>A0A4Y7WL28_9BACI</name>
<dbReference type="InterPro" id="IPR016181">
    <property type="entry name" value="Acyl_CoA_acyltransferase"/>
</dbReference>
<organism evidence="5 6">
    <name type="scientific">Shouchella lehensis</name>
    <dbReference type="NCBI Taxonomy" id="300825"/>
    <lineage>
        <taxon>Bacteria</taxon>
        <taxon>Bacillati</taxon>
        <taxon>Bacillota</taxon>
        <taxon>Bacilli</taxon>
        <taxon>Bacillales</taxon>
        <taxon>Bacillaceae</taxon>
        <taxon>Shouchella</taxon>
    </lineage>
</organism>